<organism evidence="1 2">
    <name type="scientific">Clavelina lepadiformis</name>
    <name type="common">Light-bulb sea squirt</name>
    <name type="synonym">Ascidia lepadiformis</name>
    <dbReference type="NCBI Taxonomy" id="159417"/>
    <lineage>
        <taxon>Eukaryota</taxon>
        <taxon>Metazoa</taxon>
        <taxon>Chordata</taxon>
        <taxon>Tunicata</taxon>
        <taxon>Ascidiacea</taxon>
        <taxon>Aplousobranchia</taxon>
        <taxon>Clavelinidae</taxon>
        <taxon>Clavelina</taxon>
    </lineage>
</organism>
<evidence type="ECO:0000313" key="2">
    <source>
        <dbReference type="Proteomes" id="UP001642483"/>
    </source>
</evidence>
<keyword evidence="2" id="KW-1185">Reference proteome</keyword>
<evidence type="ECO:0000313" key="1">
    <source>
        <dbReference type="EMBL" id="CAK8690143.1"/>
    </source>
</evidence>
<reference evidence="1 2" key="1">
    <citation type="submission" date="2024-02" db="EMBL/GenBank/DDBJ databases">
        <authorList>
            <person name="Daric V."/>
            <person name="Darras S."/>
        </authorList>
    </citation>
    <scope>NUCLEOTIDE SEQUENCE [LARGE SCALE GENOMIC DNA]</scope>
</reference>
<proteinExistence type="predicted"/>
<gene>
    <name evidence="1" type="ORF">CVLEPA_LOCUS22778</name>
</gene>
<comment type="caution">
    <text evidence="1">The sequence shown here is derived from an EMBL/GenBank/DDBJ whole genome shotgun (WGS) entry which is preliminary data.</text>
</comment>
<accession>A0ABP0GED1</accession>
<name>A0ABP0GED1_CLALP</name>
<dbReference type="EMBL" id="CAWYQH010000114">
    <property type="protein sequence ID" value="CAK8690143.1"/>
    <property type="molecule type" value="Genomic_DNA"/>
</dbReference>
<dbReference type="Proteomes" id="UP001642483">
    <property type="component" value="Unassembled WGS sequence"/>
</dbReference>
<sequence>MFCADKVNNNFIIEPRLIFIESCRGGFPAFQRWFTDAIAGYFSQHAKDTETMPFLTKEMHSLVKKFATRPDDADKVSVKPDDILTQLREKNVLSAVSMWNHGDVSMTSSDGNNFGDFGNVASMFIE</sequence>
<protein>
    <submittedName>
        <fullName evidence="1">Uncharacterized protein</fullName>
    </submittedName>
</protein>